<accession>A0A7X1WCU0</accession>
<dbReference type="PANTHER" id="PTHR35850">
    <property type="entry name" value="CYTOPLASMIC PROTEIN-RELATED"/>
    <property type="match status" value="1"/>
</dbReference>
<name>A0A7X1WCU0_9PSED</name>
<dbReference type="AlphaFoldDB" id="A0A7X1WCU0"/>
<dbReference type="EMBL" id="WIWJ01000056">
    <property type="protein sequence ID" value="MQT49492.1"/>
    <property type="molecule type" value="Genomic_DNA"/>
</dbReference>
<dbReference type="NCBIfam" id="TIGR03358">
    <property type="entry name" value="VI_chp_5"/>
    <property type="match status" value="1"/>
</dbReference>
<protein>
    <submittedName>
        <fullName evidence="1">Type VI secretion system contractile sheath small subunit</fullName>
    </submittedName>
</protein>
<dbReference type="PIRSF" id="PIRSF028301">
    <property type="entry name" value="UCP028301"/>
    <property type="match status" value="1"/>
</dbReference>
<dbReference type="Proteomes" id="UP000441404">
    <property type="component" value="Unassembled WGS sequence"/>
</dbReference>
<organism evidence="1 2">
    <name type="scientific">Pseudomonas helleri</name>
    <dbReference type="NCBI Taxonomy" id="1608996"/>
    <lineage>
        <taxon>Bacteria</taxon>
        <taxon>Pseudomonadati</taxon>
        <taxon>Pseudomonadota</taxon>
        <taxon>Gammaproteobacteria</taxon>
        <taxon>Pseudomonadales</taxon>
        <taxon>Pseudomonadaceae</taxon>
        <taxon>Pseudomonas</taxon>
    </lineage>
</organism>
<dbReference type="Pfam" id="PF05591">
    <property type="entry name" value="T6SS_VipA"/>
    <property type="match status" value="1"/>
</dbReference>
<dbReference type="PANTHER" id="PTHR35850:SF2">
    <property type="entry name" value="TYPE VI SECRETION SYSTEM CONTRACTILE SHEATH SMALL SUBUNIT"/>
    <property type="match status" value="1"/>
</dbReference>
<reference evidence="1 2" key="1">
    <citation type="submission" date="2019-10" db="EMBL/GenBank/DDBJ databases">
        <title>Evaluation of single-gene subtyping targets for Pseudomonas.</title>
        <authorList>
            <person name="Reichler S.J."/>
            <person name="Orsi R.H."/>
            <person name="Wiedmann M."/>
            <person name="Martin N.H."/>
            <person name="Murphy S.I."/>
        </authorList>
    </citation>
    <scope>NUCLEOTIDE SEQUENCE [LARGE SCALE GENOMIC DNA]</scope>
    <source>
        <strain evidence="1 2">FSL R10-3257</strain>
    </source>
</reference>
<proteinExistence type="predicted"/>
<dbReference type="InterPro" id="IPR008312">
    <property type="entry name" value="T6SS_TssB1"/>
</dbReference>
<gene>
    <name evidence="1" type="primary">tssB</name>
    <name evidence="1" type="ORF">GHO40_22590</name>
</gene>
<comment type="caution">
    <text evidence="1">The sequence shown here is derived from an EMBL/GenBank/DDBJ whole genome shotgun (WGS) entry which is preliminary data.</text>
</comment>
<evidence type="ECO:0000313" key="2">
    <source>
        <dbReference type="Proteomes" id="UP000441404"/>
    </source>
</evidence>
<sequence>MSKAHGSVAPKERINIKYIPATGDQQAEVELPLKLLITGDFKGHGEESALEDRQPVRIDKDNFNDVLTKAEVSLEMAVPCVLTNDIENDLSINLQFKSINDFGPDAIARQVPEMNKLLELRNALVALKGPLGNTPAFRKQLQSLLADDASRQRLIRELNLTLPAPKVSPDA</sequence>
<dbReference type="RefSeq" id="WP_153429964.1">
    <property type="nucleotide sequence ID" value="NZ_WIWJ01000056.1"/>
</dbReference>
<evidence type="ECO:0000313" key="1">
    <source>
        <dbReference type="EMBL" id="MQT49492.1"/>
    </source>
</evidence>